<evidence type="ECO:0000313" key="4">
    <source>
        <dbReference type="Proteomes" id="UP000271241"/>
    </source>
</evidence>
<feature type="domain" description="FAS1" evidence="2">
    <location>
        <begin position="685"/>
        <end position="834"/>
    </location>
</feature>
<dbReference type="Gene3D" id="2.30.180.10">
    <property type="entry name" value="FAS1 domain"/>
    <property type="match status" value="5"/>
</dbReference>
<dbReference type="Pfam" id="PF02469">
    <property type="entry name" value="Fasciclin"/>
    <property type="match status" value="4"/>
</dbReference>
<dbReference type="AlphaFoldDB" id="A0A4P9XXW4"/>
<dbReference type="PROSITE" id="PS50213">
    <property type="entry name" value="FAS1"/>
    <property type="match status" value="4"/>
</dbReference>
<gene>
    <name evidence="3" type="ORF">THASP1DRAFT_21793</name>
</gene>
<dbReference type="InterPro" id="IPR000782">
    <property type="entry name" value="FAS1_domain"/>
</dbReference>
<organism evidence="3 4">
    <name type="scientific">Thamnocephalis sphaerospora</name>
    <dbReference type="NCBI Taxonomy" id="78915"/>
    <lineage>
        <taxon>Eukaryota</taxon>
        <taxon>Fungi</taxon>
        <taxon>Fungi incertae sedis</taxon>
        <taxon>Zoopagomycota</taxon>
        <taxon>Zoopagomycotina</taxon>
        <taxon>Zoopagomycetes</taxon>
        <taxon>Zoopagales</taxon>
        <taxon>Sigmoideomycetaceae</taxon>
        <taxon>Thamnocephalis</taxon>
    </lineage>
</organism>
<name>A0A4P9XXW4_9FUNG</name>
<feature type="domain" description="FAS1" evidence="2">
    <location>
        <begin position="37"/>
        <end position="224"/>
    </location>
</feature>
<dbReference type="STRING" id="78915.A0A4P9XXW4"/>
<evidence type="ECO:0000313" key="3">
    <source>
        <dbReference type="EMBL" id="RKP10521.1"/>
    </source>
</evidence>
<feature type="domain" description="FAS1" evidence="2">
    <location>
        <begin position="227"/>
        <end position="363"/>
    </location>
</feature>
<protein>
    <submittedName>
        <fullName evidence="3">FAS1 domain-containing protein</fullName>
    </submittedName>
</protein>
<keyword evidence="1" id="KW-0812">Transmembrane</keyword>
<dbReference type="SMART" id="SM00554">
    <property type="entry name" value="FAS1"/>
    <property type="match status" value="4"/>
</dbReference>
<feature type="domain" description="FAS1" evidence="2">
    <location>
        <begin position="532"/>
        <end position="680"/>
    </location>
</feature>
<dbReference type="InterPro" id="IPR036378">
    <property type="entry name" value="FAS1_dom_sf"/>
</dbReference>
<dbReference type="Proteomes" id="UP000271241">
    <property type="component" value="Unassembled WGS sequence"/>
</dbReference>
<dbReference type="OrthoDB" id="14252at2759"/>
<dbReference type="PANTHER" id="PTHR10900">
    <property type="entry name" value="PERIOSTIN-RELATED"/>
    <property type="match status" value="1"/>
</dbReference>
<dbReference type="SUPFAM" id="SSF82153">
    <property type="entry name" value="FAS1 domain"/>
    <property type="match status" value="4"/>
</dbReference>
<reference evidence="4" key="1">
    <citation type="journal article" date="2018" name="Nat. Microbiol.">
        <title>Leveraging single-cell genomics to expand the fungal tree of life.</title>
        <authorList>
            <person name="Ahrendt S.R."/>
            <person name="Quandt C.A."/>
            <person name="Ciobanu D."/>
            <person name="Clum A."/>
            <person name="Salamov A."/>
            <person name="Andreopoulos B."/>
            <person name="Cheng J.F."/>
            <person name="Woyke T."/>
            <person name="Pelin A."/>
            <person name="Henrissat B."/>
            <person name="Reynolds N.K."/>
            <person name="Benny G.L."/>
            <person name="Smith M.E."/>
            <person name="James T.Y."/>
            <person name="Grigoriev I.V."/>
        </authorList>
    </citation>
    <scope>NUCLEOTIDE SEQUENCE [LARGE SCALE GENOMIC DNA]</scope>
    <source>
        <strain evidence="4">RSA 1356</strain>
    </source>
</reference>
<accession>A0A4P9XXW4</accession>
<dbReference type="EMBL" id="KZ992449">
    <property type="protein sequence ID" value="RKP10521.1"/>
    <property type="molecule type" value="Genomic_DNA"/>
</dbReference>
<evidence type="ECO:0000256" key="1">
    <source>
        <dbReference type="SAM" id="Phobius"/>
    </source>
</evidence>
<keyword evidence="4" id="KW-1185">Reference proteome</keyword>
<evidence type="ECO:0000259" key="2">
    <source>
        <dbReference type="PROSITE" id="PS50213"/>
    </source>
</evidence>
<feature type="transmembrane region" description="Helical" evidence="1">
    <location>
        <begin position="844"/>
        <end position="866"/>
    </location>
</feature>
<dbReference type="PANTHER" id="PTHR10900:SF77">
    <property type="entry name" value="FI19380P1"/>
    <property type="match status" value="1"/>
</dbReference>
<dbReference type="InterPro" id="IPR050904">
    <property type="entry name" value="Adhesion/Biosynth-related"/>
</dbReference>
<keyword evidence="1" id="KW-0472">Membrane</keyword>
<proteinExistence type="predicted"/>
<sequence>MRAIESQSRHCRRPWAKACLGVLAATLLAVATPAYASSTVVDVLSRSANFSQLVLALQHSRLIPYVNSLKNCTLFAPTDTAFVNAGLDQLVVQAASGREEARRALRHQILYHIVPDVRWDRTQLLRLDSKVGVRAWSTSTEGGRARQVRVLDSAYRNGTWAGGSGLAVRVDLELPRNLTDDVGTMNIGADELDKVTIRVGGTASVLRPDMLATKGVVHELDAIVRPPKDIASQLLELADASEAQQALWADALDARLSGPGPWTVFVPVNRPFREMHWVERSYLAHTRGRADMDMLLSYHMHPGRIYAGEMTNGERNDSVPTLEGESVVVERNDLGMVAVNGKSLLSSDIVGTNGVLHTVGSLLQPQAFSLNAYKYLIGLNATKFVDGLAAAGIDHFANDTERAYTIFAVADEKPGDDVPAAADIYASDAVDDQERERQLRYHILPGSLADNIASVHADALKLGRTSDAGGTYYHLARTVLSDPETKETPQPVRVQVSVEGEVTQVNGADVTVGPVVIGNHTLYLLRAPLSAPSAVSNFLQEEEEGRTMLHALDVSGELSNVQSRHGITLFVPTSKAFDELGLVYDAMLLPGAEAKLRRLMRASIAVEGLLYSDQLAMGRRQLTTLDGGIIMLERQADRPEDGRPVLTLHGDDTLGAGNASVVAADLPIRNGVAHFVDGVVVPKSLHFTLRDLFHAAGAQTFLQAIDRFGLGGLLDAFSMDALDGGYTFFVPTDAAFAQFNDTLLFADPFRMRRVILGHIVRGRITHNGQSSSAEFNTLLGDRRIRLEQRDQDGQLMVGMSGDSNSDQLGSGRWAKVERTGRLPFGMVYRIDNVLLDGRKSGWSWWKALLVVTGSCGALSAGGFGGYRLWVKRRRAAAGYERIL</sequence>
<keyword evidence="1" id="KW-1133">Transmembrane helix</keyword>